<accession>A0ABX7E280</accession>
<name>A0ABX7E280_9BACI</name>
<dbReference type="PANTHER" id="PTHR43581:SF4">
    <property type="entry name" value="ATP_GTP PHOSPHATASE"/>
    <property type="match status" value="1"/>
</dbReference>
<dbReference type="CDD" id="cd01026">
    <property type="entry name" value="TOPRIM_OLD"/>
    <property type="match status" value="1"/>
</dbReference>
<dbReference type="PANTHER" id="PTHR43581">
    <property type="entry name" value="ATP/GTP PHOSPHATASE"/>
    <property type="match status" value="1"/>
</dbReference>
<proteinExistence type="predicted"/>
<dbReference type="Pfam" id="PF13175">
    <property type="entry name" value="AAA_15"/>
    <property type="match status" value="2"/>
</dbReference>
<feature type="domain" description="OLD protein-like TOPRIM" evidence="2">
    <location>
        <begin position="380"/>
        <end position="445"/>
    </location>
</feature>
<protein>
    <submittedName>
        <fullName evidence="3">AAA family ATPase</fullName>
    </submittedName>
</protein>
<dbReference type="Proteomes" id="UP000595691">
    <property type="component" value="Chromosome"/>
</dbReference>
<reference evidence="3 4" key="1">
    <citation type="submission" date="2020-11" db="EMBL/GenBank/DDBJ databases">
        <title>Taxonomic evaluation of the Bacillus sporothermodurans group of bacteria based on whole genome sequences.</title>
        <authorList>
            <person name="Fiedler G."/>
            <person name="Herbstmann A.-D."/>
            <person name="Doll E."/>
            <person name="Wenning M."/>
            <person name="Brinks E."/>
            <person name="Kabisch J."/>
            <person name="Breitenwieser F."/>
            <person name="Lappann M."/>
            <person name="Boehnlein C."/>
            <person name="Franz C."/>
        </authorList>
    </citation>
    <scope>NUCLEOTIDE SEQUENCE [LARGE SCALE GENOMIC DNA]</scope>
    <source>
        <strain evidence="3 4">JCM 19841</strain>
    </source>
</reference>
<dbReference type="RefSeq" id="WP_202778427.1">
    <property type="nucleotide sequence ID" value="NZ_CP065425.1"/>
</dbReference>
<dbReference type="Gene3D" id="3.40.50.300">
    <property type="entry name" value="P-loop containing nucleotide triphosphate hydrolases"/>
    <property type="match status" value="1"/>
</dbReference>
<dbReference type="EMBL" id="CP065425">
    <property type="protein sequence ID" value="QQZ09418.1"/>
    <property type="molecule type" value="Genomic_DNA"/>
</dbReference>
<feature type="domain" description="Endonuclease GajA/Old nuclease/RecF-like AAA" evidence="1">
    <location>
        <begin position="1"/>
        <end position="100"/>
    </location>
</feature>
<dbReference type="InterPro" id="IPR041685">
    <property type="entry name" value="AAA_GajA/Old/RecF-like"/>
</dbReference>
<evidence type="ECO:0000313" key="4">
    <source>
        <dbReference type="Proteomes" id="UP000595691"/>
    </source>
</evidence>
<dbReference type="InterPro" id="IPR034139">
    <property type="entry name" value="TOPRIM_OLD"/>
</dbReference>
<sequence length="572" mass="65797">MQVSKICNIDNYRNLSKMKVDFNKNINFIVGKNNTGKSNLLELLNILINTGKFYESDFHDVRAPIEVTFQVKYTDDEVGYFEDNFDVDDKLQITVVAKQNSVDDRIEYYHKDSAAFISPKKIKGLNFIYYSSLRIPSKELNFNRNLGTGKVLSYLMKESLKQESIEEVDLLDTSKINKVIKVLNGQIKKLNGLTNEKIEAYINSDNENLVNRIVEIGDDFKRNLNDLGDGIRYGFNIFLHILELLVHLKTTTKEENYEKLMISMPNDKKYLPLILGLDEPEIHQHPYRQRALIKSVQKIINNANHEFAELLKELFGIDGFLGQVFVVTHSPNILLNEYKEIIRLHSQEGVVKATSGININFDPKIHKHLIRSFAYIKEAMFSESVILVEGDTEFGAVPVFASRMGHDIDEDGIGVIKLDGADSVKRCLQLYRAFEIPVSAIIDKDKEASYMGERDVFFTTEIDFEEEVYSLYSLKEYMKYLIEVDKVRSLIRIFKQEVDQFNVAEFLKNPTEYEIEGTIAEKIMTKIKDEQLQFLKNNKTAINGALLSTYVNEVPSCFKSVIENALRGKLNE</sequence>
<gene>
    <name evidence="3" type="ORF">I5776_21105</name>
</gene>
<dbReference type="InterPro" id="IPR051396">
    <property type="entry name" value="Bact_Antivir_Def_Nuclease"/>
</dbReference>
<keyword evidence="4" id="KW-1185">Reference proteome</keyword>
<evidence type="ECO:0000313" key="3">
    <source>
        <dbReference type="EMBL" id="QQZ09418.1"/>
    </source>
</evidence>
<dbReference type="Pfam" id="PF20469">
    <property type="entry name" value="OLD-like_TOPRIM"/>
    <property type="match status" value="1"/>
</dbReference>
<evidence type="ECO:0000259" key="1">
    <source>
        <dbReference type="Pfam" id="PF13175"/>
    </source>
</evidence>
<dbReference type="SUPFAM" id="SSF52540">
    <property type="entry name" value="P-loop containing nucleoside triphosphate hydrolases"/>
    <property type="match status" value="1"/>
</dbReference>
<feature type="domain" description="Endonuclease GajA/Old nuclease/RecF-like AAA" evidence="1">
    <location>
        <begin position="123"/>
        <end position="333"/>
    </location>
</feature>
<dbReference type="InterPro" id="IPR027417">
    <property type="entry name" value="P-loop_NTPase"/>
</dbReference>
<evidence type="ECO:0000259" key="2">
    <source>
        <dbReference type="Pfam" id="PF20469"/>
    </source>
</evidence>
<organism evidence="3 4">
    <name type="scientific">Heyndrickxia vini</name>
    <dbReference type="NCBI Taxonomy" id="1476025"/>
    <lineage>
        <taxon>Bacteria</taxon>
        <taxon>Bacillati</taxon>
        <taxon>Bacillota</taxon>
        <taxon>Bacilli</taxon>
        <taxon>Bacillales</taxon>
        <taxon>Bacillaceae</taxon>
        <taxon>Heyndrickxia</taxon>
    </lineage>
</organism>